<protein>
    <submittedName>
        <fullName evidence="1">Uncharacterized protein</fullName>
    </submittedName>
</protein>
<reference evidence="1 2" key="1">
    <citation type="submission" date="2019-11" db="EMBL/GenBank/DDBJ databases">
        <title>Whole genome sequence of Oryza granulata.</title>
        <authorList>
            <person name="Li W."/>
        </authorList>
    </citation>
    <scope>NUCLEOTIDE SEQUENCE [LARGE SCALE GENOMIC DNA]</scope>
    <source>
        <strain evidence="2">cv. Menghai</strain>
        <tissue evidence="1">Leaf</tissue>
    </source>
</reference>
<organism evidence="1 2">
    <name type="scientific">Oryza meyeriana var. granulata</name>
    <dbReference type="NCBI Taxonomy" id="110450"/>
    <lineage>
        <taxon>Eukaryota</taxon>
        <taxon>Viridiplantae</taxon>
        <taxon>Streptophyta</taxon>
        <taxon>Embryophyta</taxon>
        <taxon>Tracheophyta</taxon>
        <taxon>Spermatophyta</taxon>
        <taxon>Magnoliopsida</taxon>
        <taxon>Liliopsida</taxon>
        <taxon>Poales</taxon>
        <taxon>Poaceae</taxon>
        <taxon>BOP clade</taxon>
        <taxon>Oryzoideae</taxon>
        <taxon>Oryzeae</taxon>
        <taxon>Oryzinae</taxon>
        <taxon>Oryza</taxon>
        <taxon>Oryza meyeriana</taxon>
    </lineage>
</organism>
<keyword evidence="2" id="KW-1185">Reference proteome</keyword>
<proteinExistence type="predicted"/>
<sequence length="74" mass="7588">MAASSACWQQLGVAEAKQGDGVFVSVGKGRRGSGALLFIEEGDEQPGDGEVVAKTNATIDGDSIFGIDGEKLMD</sequence>
<dbReference type="Proteomes" id="UP000479710">
    <property type="component" value="Unassembled WGS sequence"/>
</dbReference>
<accession>A0A6G1E500</accession>
<evidence type="ECO:0000313" key="1">
    <source>
        <dbReference type="EMBL" id="KAF0919850.1"/>
    </source>
</evidence>
<name>A0A6G1E500_9ORYZ</name>
<comment type="caution">
    <text evidence="1">The sequence shown here is derived from an EMBL/GenBank/DDBJ whole genome shotgun (WGS) entry which is preliminary data.</text>
</comment>
<gene>
    <name evidence="1" type="ORF">E2562_031703</name>
</gene>
<evidence type="ECO:0000313" key="2">
    <source>
        <dbReference type="Proteomes" id="UP000479710"/>
    </source>
</evidence>
<dbReference type="AlphaFoldDB" id="A0A6G1E500"/>
<dbReference type="EMBL" id="SPHZ02000005">
    <property type="protein sequence ID" value="KAF0919850.1"/>
    <property type="molecule type" value="Genomic_DNA"/>
</dbReference>